<dbReference type="EMBL" id="JAPNOA010000019">
    <property type="protein sequence ID" value="MCY0964862.1"/>
    <property type="molecule type" value="Genomic_DNA"/>
</dbReference>
<sequence>MLNLTPEQAESLAPDAGTLSRARSIAKPANYRNIGYSERAIWGVARGSSDYDSFVDLTGPAFKCSCPVKKLPCKHIMGLLLLISRQPELATHCDTPPDGLEEWLKKRDATTEAKITKAQNKNAEVKDTAAQAKRAEQRESYVQQGVEELKRFLEDIFNAGLLEASKRSGDSWEQMSRRLIDAQAKGLANQLNTIHRKLGVGPDWVADCLTDIGNLYILIRAWENREQLPPELVEDIRARIGWTRSKDDVLLLGAKQNDHWLVLNQFMSYESDIYSQNIWMIGRDSGQFAQILGFGSDHNTDGLTRGLTNGYQISGELAYYSRWHQQRAELATSSLLANNILADHSWLHQHAHSCIRTAVSDLQTRRLRLPWASEWPLLLRDVRLVMKEDRLALVDQHQQLMLLDTNEVSAWQLLASMGKQPATLFGISHDGETLVPWGCLQNQHWTAFTFNREAQL</sequence>
<dbReference type="Pfam" id="PF04434">
    <property type="entry name" value="SWIM"/>
    <property type="match status" value="1"/>
</dbReference>
<keyword evidence="1" id="KW-0862">Zinc</keyword>
<evidence type="ECO:0000256" key="1">
    <source>
        <dbReference type="PROSITE-ProRule" id="PRU00325"/>
    </source>
</evidence>
<keyword evidence="2" id="KW-0175">Coiled coil</keyword>
<keyword evidence="5" id="KW-1185">Reference proteome</keyword>
<evidence type="ECO:0000313" key="5">
    <source>
        <dbReference type="Proteomes" id="UP001150830"/>
    </source>
</evidence>
<name>A0A9X3EC71_9GAMM</name>
<accession>A0A9X3EC71</accession>
<protein>
    <submittedName>
        <fullName evidence="4">SWIM zinc finger family protein</fullName>
    </submittedName>
</protein>
<feature type="domain" description="SWIM-type" evidence="3">
    <location>
        <begin position="51"/>
        <end position="84"/>
    </location>
</feature>
<keyword evidence="1" id="KW-0863">Zinc-finger</keyword>
<reference evidence="4" key="1">
    <citation type="submission" date="2022-11" db="EMBL/GenBank/DDBJ databases">
        <title>Parathalassolutuus dongxingensis gen. nov., sp. nov., a novel member of family Oceanospirillaceae isolated from a coastal shrimp pond in Guangxi, China.</title>
        <authorList>
            <person name="Chen H."/>
        </authorList>
    </citation>
    <scope>NUCLEOTIDE SEQUENCE</scope>
    <source>
        <strain evidence="4">G-43</strain>
    </source>
</reference>
<dbReference type="AlphaFoldDB" id="A0A9X3EC71"/>
<gene>
    <name evidence="4" type="ORF">OUO13_06665</name>
</gene>
<keyword evidence="1" id="KW-0479">Metal-binding</keyword>
<feature type="coiled-coil region" evidence="2">
    <location>
        <begin position="106"/>
        <end position="138"/>
    </location>
</feature>
<dbReference type="GO" id="GO:0008270">
    <property type="term" value="F:zinc ion binding"/>
    <property type="evidence" value="ECO:0007669"/>
    <property type="project" value="UniProtKB-KW"/>
</dbReference>
<organism evidence="4 5">
    <name type="scientific">Parathalassolituus penaei</name>
    <dbReference type="NCBI Taxonomy" id="2997323"/>
    <lineage>
        <taxon>Bacteria</taxon>
        <taxon>Pseudomonadati</taxon>
        <taxon>Pseudomonadota</taxon>
        <taxon>Gammaproteobacteria</taxon>
        <taxon>Oceanospirillales</taxon>
        <taxon>Oceanospirillaceae</taxon>
        <taxon>Parathalassolituus</taxon>
    </lineage>
</organism>
<evidence type="ECO:0000256" key="2">
    <source>
        <dbReference type="SAM" id="Coils"/>
    </source>
</evidence>
<evidence type="ECO:0000259" key="3">
    <source>
        <dbReference type="PROSITE" id="PS50966"/>
    </source>
</evidence>
<proteinExistence type="predicted"/>
<comment type="caution">
    <text evidence="4">The sequence shown here is derived from an EMBL/GenBank/DDBJ whole genome shotgun (WGS) entry which is preliminary data.</text>
</comment>
<dbReference type="RefSeq" id="WP_283173078.1">
    <property type="nucleotide sequence ID" value="NZ_JAPNOA010000019.1"/>
</dbReference>
<evidence type="ECO:0000313" key="4">
    <source>
        <dbReference type="EMBL" id="MCY0964862.1"/>
    </source>
</evidence>
<dbReference type="InterPro" id="IPR007527">
    <property type="entry name" value="Znf_SWIM"/>
</dbReference>
<dbReference type="Proteomes" id="UP001150830">
    <property type="component" value="Unassembled WGS sequence"/>
</dbReference>
<dbReference type="PROSITE" id="PS50966">
    <property type="entry name" value="ZF_SWIM"/>
    <property type="match status" value="1"/>
</dbReference>